<dbReference type="AlphaFoldDB" id="A0A931A8I0"/>
<reference evidence="2" key="1">
    <citation type="submission" date="2020-11" db="EMBL/GenBank/DDBJ databases">
        <title>Whole-genome analyses of Nonomuraea sp. K274.</title>
        <authorList>
            <person name="Veyisoglu A."/>
        </authorList>
    </citation>
    <scope>NUCLEOTIDE SEQUENCE</scope>
    <source>
        <strain evidence="2">K274</strain>
    </source>
</reference>
<dbReference type="GO" id="GO:0006950">
    <property type="term" value="P:response to stress"/>
    <property type="evidence" value="ECO:0007669"/>
    <property type="project" value="TreeGrafter"/>
</dbReference>
<dbReference type="InterPro" id="IPR039422">
    <property type="entry name" value="MarR/SlyA-like"/>
</dbReference>
<evidence type="ECO:0000313" key="3">
    <source>
        <dbReference type="Proteomes" id="UP000605361"/>
    </source>
</evidence>
<dbReference type="SMART" id="SM00347">
    <property type="entry name" value="HTH_MARR"/>
    <property type="match status" value="1"/>
</dbReference>
<comment type="caution">
    <text evidence="2">The sequence shown here is derived from an EMBL/GenBank/DDBJ whole genome shotgun (WGS) entry which is preliminary data.</text>
</comment>
<dbReference type="InterPro" id="IPR036388">
    <property type="entry name" value="WH-like_DNA-bd_sf"/>
</dbReference>
<name>A0A931A8I0_9ACTN</name>
<feature type="domain" description="HTH marR-type" evidence="1">
    <location>
        <begin position="1"/>
        <end position="142"/>
    </location>
</feature>
<proteinExistence type="predicted"/>
<dbReference type="PROSITE" id="PS50995">
    <property type="entry name" value="HTH_MARR_2"/>
    <property type="match status" value="1"/>
</dbReference>
<dbReference type="PANTHER" id="PTHR33164:SF57">
    <property type="entry name" value="MARR-FAMILY TRANSCRIPTIONAL REGULATOR"/>
    <property type="match status" value="1"/>
</dbReference>
<dbReference type="Gene3D" id="1.10.10.10">
    <property type="entry name" value="Winged helix-like DNA-binding domain superfamily/Winged helix DNA-binding domain"/>
    <property type="match status" value="1"/>
</dbReference>
<dbReference type="GO" id="GO:0003700">
    <property type="term" value="F:DNA-binding transcription factor activity"/>
    <property type="evidence" value="ECO:0007669"/>
    <property type="project" value="InterPro"/>
</dbReference>
<dbReference type="PRINTS" id="PR00598">
    <property type="entry name" value="HTHMARR"/>
</dbReference>
<dbReference type="Pfam" id="PF01047">
    <property type="entry name" value="MarR"/>
    <property type="match status" value="1"/>
</dbReference>
<protein>
    <submittedName>
        <fullName evidence="2">MarR family transcriptional regulator</fullName>
    </submittedName>
</protein>
<dbReference type="EMBL" id="JADOGI010000020">
    <property type="protein sequence ID" value="MBF8185958.1"/>
    <property type="molecule type" value="Genomic_DNA"/>
</dbReference>
<dbReference type="SUPFAM" id="SSF46785">
    <property type="entry name" value="Winged helix' DNA-binding domain"/>
    <property type="match status" value="1"/>
</dbReference>
<accession>A0A931A8I0</accession>
<dbReference type="RefSeq" id="WP_195894937.1">
    <property type="nucleotide sequence ID" value="NZ_JADOGI010000020.1"/>
</dbReference>
<dbReference type="Proteomes" id="UP000605361">
    <property type="component" value="Unassembled WGS sequence"/>
</dbReference>
<evidence type="ECO:0000259" key="1">
    <source>
        <dbReference type="PROSITE" id="PS50995"/>
    </source>
</evidence>
<dbReference type="InterPro" id="IPR000835">
    <property type="entry name" value="HTH_MarR-typ"/>
</dbReference>
<evidence type="ECO:0000313" key="2">
    <source>
        <dbReference type="EMBL" id="MBF8185958.1"/>
    </source>
</evidence>
<dbReference type="InterPro" id="IPR036390">
    <property type="entry name" value="WH_DNA-bd_sf"/>
</dbReference>
<gene>
    <name evidence="2" type="ORF">ITP53_09410</name>
</gene>
<keyword evidence="3" id="KW-1185">Reference proteome</keyword>
<sequence length="163" mass="18024">MDPHLVTTVAAFRRLVSAINRGKTHARLTEAAGVRLDRPDVQVLICLLDADRPLRIGAIAEVLQVESPHVTRHVAGLERLGLVRRVRDPEDGRAWRIMLTDDGTEVAMRCQKVTTAWFEAAVADWSEADRAELARLMGMLSDDLGAHLRDQVVGQVARTSSAR</sequence>
<dbReference type="PANTHER" id="PTHR33164">
    <property type="entry name" value="TRANSCRIPTIONAL REGULATOR, MARR FAMILY"/>
    <property type="match status" value="1"/>
</dbReference>
<organism evidence="2 3">
    <name type="scientific">Nonomuraea cypriaca</name>
    <dbReference type="NCBI Taxonomy" id="1187855"/>
    <lineage>
        <taxon>Bacteria</taxon>
        <taxon>Bacillati</taxon>
        <taxon>Actinomycetota</taxon>
        <taxon>Actinomycetes</taxon>
        <taxon>Streptosporangiales</taxon>
        <taxon>Streptosporangiaceae</taxon>
        <taxon>Nonomuraea</taxon>
    </lineage>
</organism>